<dbReference type="PANTHER" id="PTHR43201:SF5">
    <property type="entry name" value="MEDIUM-CHAIN ACYL-COA LIGASE ACSF2, MITOCHONDRIAL"/>
    <property type="match status" value="1"/>
</dbReference>
<feature type="domain" description="AMP-dependent synthetase/ligase" evidence="3">
    <location>
        <begin position="27"/>
        <end position="416"/>
    </location>
</feature>
<organism evidence="5 6">
    <name type="scientific">Kordiimonas pumila</name>
    <dbReference type="NCBI Taxonomy" id="2161677"/>
    <lineage>
        <taxon>Bacteria</taxon>
        <taxon>Pseudomonadati</taxon>
        <taxon>Pseudomonadota</taxon>
        <taxon>Alphaproteobacteria</taxon>
        <taxon>Kordiimonadales</taxon>
        <taxon>Kordiimonadaceae</taxon>
        <taxon>Kordiimonas</taxon>
    </lineage>
</organism>
<name>A0ABV7D585_9PROT</name>
<evidence type="ECO:0000259" key="4">
    <source>
        <dbReference type="Pfam" id="PF13193"/>
    </source>
</evidence>
<evidence type="ECO:0000313" key="6">
    <source>
        <dbReference type="Proteomes" id="UP001595444"/>
    </source>
</evidence>
<evidence type="ECO:0000256" key="1">
    <source>
        <dbReference type="ARBA" id="ARBA00006432"/>
    </source>
</evidence>
<sequence length="564" mass="62048">MQIQQHSYVCGTSSVPLKYQTIGAMLDETVAHHGQRLGLIVKHQNIRWTYAELASVVEKTASGLIALGLNAGDRVGIWAPNCVEWVIIQLASAKAGLILVTLNPAYRASELEYALNKSGCRALVLAERFKSSDYTSMLLKIAPEISDAKPGALKAQKLPQLEFAISISSNPKPGFMSFDQIAEKATVQSDALLHERAAMLQPDDAVNIQFTSGTTGFPKGATLTHHNIVNNGFFVAERQRLTQEDILCIPVPLYHCFGMVMGVMGCITHGACMVFPGEAFTPESVLEAVHTEHCTGLYGVPTMFIAELDHPDFKNYDLSSLRTGVMAGSPCPVEIMKRVIGDMHMAEVTICYGMTETSPVSLQSTTTDSIEKRVSTVGQVHPYVEVKIIDADGHTVKRGEQGELCTRGYSVMLGYWGDDSRTREAIDTAGWMHTGDLAVMDTEGYVNITGRVKDMIIRGGENIYPREIEEFLYSHPAVQDVQVFGVPDEKYGEEVSCWIIPKPGAALQPEAVIAYCKDQIAHYKVPRHIRIVEAFPMTVTGKIQKFVMRETMKEELGVKEQKSA</sequence>
<dbReference type="InterPro" id="IPR042099">
    <property type="entry name" value="ANL_N_sf"/>
</dbReference>
<dbReference type="InterPro" id="IPR020845">
    <property type="entry name" value="AMP-binding_CS"/>
</dbReference>
<dbReference type="Gene3D" id="3.40.50.12780">
    <property type="entry name" value="N-terminal domain of ligase-like"/>
    <property type="match status" value="1"/>
</dbReference>
<dbReference type="SUPFAM" id="SSF56801">
    <property type="entry name" value="Acetyl-CoA synthetase-like"/>
    <property type="match status" value="1"/>
</dbReference>
<keyword evidence="2" id="KW-0436">Ligase</keyword>
<dbReference type="EMBL" id="JBHRSL010000007">
    <property type="protein sequence ID" value="MFC3052087.1"/>
    <property type="molecule type" value="Genomic_DNA"/>
</dbReference>
<dbReference type="InterPro" id="IPR025110">
    <property type="entry name" value="AMP-bd_C"/>
</dbReference>
<evidence type="ECO:0000313" key="5">
    <source>
        <dbReference type="EMBL" id="MFC3052087.1"/>
    </source>
</evidence>
<evidence type="ECO:0000259" key="3">
    <source>
        <dbReference type="Pfam" id="PF00501"/>
    </source>
</evidence>
<dbReference type="Pfam" id="PF00501">
    <property type="entry name" value="AMP-binding"/>
    <property type="match status" value="1"/>
</dbReference>
<dbReference type="PROSITE" id="PS00455">
    <property type="entry name" value="AMP_BINDING"/>
    <property type="match status" value="1"/>
</dbReference>
<dbReference type="RefSeq" id="WP_194214614.1">
    <property type="nucleotide sequence ID" value="NZ_CP061205.1"/>
</dbReference>
<dbReference type="Proteomes" id="UP001595444">
    <property type="component" value="Unassembled WGS sequence"/>
</dbReference>
<accession>A0ABV7D585</accession>
<proteinExistence type="inferred from homology"/>
<dbReference type="NCBIfam" id="NF009233">
    <property type="entry name" value="PRK12583.1"/>
    <property type="match status" value="1"/>
</dbReference>
<comment type="caution">
    <text evidence="5">The sequence shown here is derived from an EMBL/GenBank/DDBJ whole genome shotgun (WGS) entry which is preliminary data.</text>
</comment>
<dbReference type="Gene3D" id="3.30.300.30">
    <property type="match status" value="1"/>
</dbReference>
<reference evidence="6" key="1">
    <citation type="journal article" date="2019" name="Int. J. Syst. Evol. Microbiol.">
        <title>The Global Catalogue of Microorganisms (GCM) 10K type strain sequencing project: providing services to taxonomists for standard genome sequencing and annotation.</title>
        <authorList>
            <consortium name="The Broad Institute Genomics Platform"/>
            <consortium name="The Broad Institute Genome Sequencing Center for Infectious Disease"/>
            <person name="Wu L."/>
            <person name="Ma J."/>
        </authorList>
    </citation>
    <scope>NUCLEOTIDE SEQUENCE [LARGE SCALE GENOMIC DNA]</scope>
    <source>
        <strain evidence="6">KCTC 62164</strain>
    </source>
</reference>
<evidence type="ECO:0000256" key="2">
    <source>
        <dbReference type="ARBA" id="ARBA00022598"/>
    </source>
</evidence>
<protein>
    <submittedName>
        <fullName evidence="5">AMP-binding protein</fullName>
    </submittedName>
</protein>
<dbReference type="InterPro" id="IPR000873">
    <property type="entry name" value="AMP-dep_synth/lig_dom"/>
</dbReference>
<feature type="domain" description="AMP-binding enzyme C-terminal" evidence="4">
    <location>
        <begin position="467"/>
        <end position="542"/>
    </location>
</feature>
<dbReference type="InterPro" id="IPR045851">
    <property type="entry name" value="AMP-bd_C_sf"/>
</dbReference>
<gene>
    <name evidence="5" type="ORF">ACFOKA_09225</name>
</gene>
<keyword evidence="6" id="KW-1185">Reference proteome</keyword>
<comment type="similarity">
    <text evidence="1">Belongs to the ATP-dependent AMP-binding enzyme family.</text>
</comment>
<dbReference type="PANTHER" id="PTHR43201">
    <property type="entry name" value="ACYL-COA SYNTHETASE"/>
    <property type="match status" value="1"/>
</dbReference>
<dbReference type="Pfam" id="PF13193">
    <property type="entry name" value="AMP-binding_C"/>
    <property type="match status" value="1"/>
</dbReference>
<dbReference type="CDD" id="cd05917">
    <property type="entry name" value="FACL_like_2"/>
    <property type="match status" value="1"/>
</dbReference>